<keyword evidence="7" id="KW-1185">Reference proteome</keyword>
<name>A0A9X2YZ16_9MYCO</name>
<evidence type="ECO:0000256" key="1">
    <source>
        <dbReference type="ARBA" id="ARBA00023015"/>
    </source>
</evidence>
<dbReference type="Gene3D" id="1.10.357.10">
    <property type="entry name" value="Tetracycline Repressor, domain 2"/>
    <property type="match status" value="1"/>
</dbReference>
<keyword evidence="3" id="KW-0804">Transcription</keyword>
<feature type="DNA-binding region" description="H-T-H motif" evidence="4">
    <location>
        <begin position="10"/>
        <end position="29"/>
    </location>
</feature>
<dbReference type="SUPFAM" id="SSF46689">
    <property type="entry name" value="Homeodomain-like"/>
    <property type="match status" value="1"/>
</dbReference>
<dbReference type="Proteomes" id="UP001141629">
    <property type="component" value="Unassembled WGS sequence"/>
</dbReference>
<evidence type="ECO:0000256" key="3">
    <source>
        <dbReference type="ARBA" id="ARBA00023163"/>
    </source>
</evidence>
<protein>
    <submittedName>
        <fullName evidence="6">TetR/AcrR family transcriptional regulator</fullName>
    </submittedName>
</protein>
<reference evidence="6" key="2">
    <citation type="journal article" date="2022" name="BMC Genomics">
        <title>Comparative genome analysis of mycobacteria focusing on tRNA and non-coding RNA.</title>
        <authorList>
            <person name="Behra P.R.K."/>
            <person name="Pettersson B.M.F."/>
            <person name="Ramesh M."/>
            <person name="Das S."/>
            <person name="Dasgupta S."/>
            <person name="Kirsebom L.A."/>
        </authorList>
    </citation>
    <scope>NUCLEOTIDE SEQUENCE</scope>
    <source>
        <strain evidence="6">DSM 44838</strain>
    </source>
</reference>
<dbReference type="Pfam" id="PF00440">
    <property type="entry name" value="TetR_N"/>
    <property type="match status" value="1"/>
</dbReference>
<dbReference type="AlphaFoldDB" id="A0A9X2YZ16"/>
<evidence type="ECO:0000256" key="4">
    <source>
        <dbReference type="PROSITE-ProRule" id="PRU00335"/>
    </source>
</evidence>
<evidence type="ECO:0000313" key="6">
    <source>
        <dbReference type="EMBL" id="MCV7419432.1"/>
    </source>
</evidence>
<accession>A0A9X2YZ16</accession>
<feature type="domain" description="HTH tetR-type" evidence="5">
    <location>
        <begin position="1"/>
        <end position="47"/>
    </location>
</feature>
<organism evidence="6 7">
    <name type="scientific">Mycobacterium yunnanensis</name>
    <dbReference type="NCBI Taxonomy" id="368477"/>
    <lineage>
        <taxon>Bacteria</taxon>
        <taxon>Bacillati</taxon>
        <taxon>Actinomycetota</taxon>
        <taxon>Actinomycetes</taxon>
        <taxon>Mycobacteriales</taxon>
        <taxon>Mycobacteriaceae</taxon>
        <taxon>Mycobacterium</taxon>
    </lineage>
</organism>
<dbReference type="InterPro" id="IPR001647">
    <property type="entry name" value="HTH_TetR"/>
</dbReference>
<evidence type="ECO:0000256" key="2">
    <source>
        <dbReference type="ARBA" id="ARBA00023125"/>
    </source>
</evidence>
<keyword evidence="1" id="KW-0805">Transcription regulation</keyword>
<comment type="caution">
    <text evidence="6">The sequence shown here is derived from an EMBL/GenBank/DDBJ whole genome shotgun (WGS) entry which is preliminary data.</text>
</comment>
<evidence type="ECO:0000313" key="7">
    <source>
        <dbReference type="Proteomes" id="UP001141629"/>
    </source>
</evidence>
<dbReference type="InterPro" id="IPR009057">
    <property type="entry name" value="Homeodomain-like_sf"/>
</dbReference>
<dbReference type="PANTHER" id="PTHR30055">
    <property type="entry name" value="HTH-TYPE TRANSCRIPTIONAL REGULATOR RUTR"/>
    <property type="match status" value="1"/>
</dbReference>
<gene>
    <name evidence="6" type="ORF">H7K45_02665</name>
</gene>
<dbReference type="GO" id="GO:0000976">
    <property type="term" value="F:transcription cis-regulatory region binding"/>
    <property type="evidence" value="ECO:0007669"/>
    <property type="project" value="TreeGrafter"/>
</dbReference>
<evidence type="ECO:0000259" key="5">
    <source>
        <dbReference type="PROSITE" id="PS50977"/>
    </source>
</evidence>
<dbReference type="PANTHER" id="PTHR30055:SF234">
    <property type="entry name" value="HTH-TYPE TRANSCRIPTIONAL REGULATOR BETI"/>
    <property type="match status" value="1"/>
</dbReference>
<dbReference type="PROSITE" id="PS50977">
    <property type="entry name" value="HTH_TETR_2"/>
    <property type="match status" value="1"/>
</dbReference>
<proteinExistence type="predicted"/>
<dbReference type="EMBL" id="JACKVK010000001">
    <property type="protein sequence ID" value="MCV7419432.1"/>
    <property type="molecule type" value="Genomic_DNA"/>
</dbReference>
<dbReference type="InterPro" id="IPR050109">
    <property type="entry name" value="HTH-type_TetR-like_transc_reg"/>
</dbReference>
<dbReference type="GO" id="GO:0003700">
    <property type="term" value="F:DNA-binding transcription factor activity"/>
    <property type="evidence" value="ECO:0007669"/>
    <property type="project" value="TreeGrafter"/>
</dbReference>
<keyword evidence="2 4" id="KW-0238">DNA-binding</keyword>
<reference evidence="6" key="1">
    <citation type="submission" date="2020-07" db="EMBL/GenBank/DDBJ databases">
        <authorList>
            <person name="Pettersson B.M.F."/>
            <person name="Behra P.R.K."/>
            <person name="Ramesh M."/>
            <person name="Das S."/>
            <person name="Dasgupta S."/>
            <person name="Kirsebom L.A."/>
        </authorList>
    </citation>
    <scope>NUCLEOTIDE SEQUENCE</scope>
    <source>
        <strain evidence="6">DSM 44838</strain>
    </source>
</reference>
<sequence length="166" mass="18033">MSVRGYAGTSVADIVRNAGVSRQTFYELFDSKQSCFLASYERRQDSLIEAIFSTPVADAPIDRFASFLGAYLSVIASRPETSKLYLIGVYSAGPEAVAIKLDKQKRFVDGVADVFDARTDAARFACRTLVGAISTLVVDALLADEVHSIENLHGPLVDVARKMFTA</sequence>